<dbReference type="InterPro" id="IPR012312">
    <property type="entry name" value="Hemerythrin-like"/>
</dbReference>
<evidence type="ECO:0000259" key="1">
    <source>
        <dbReference type="Pfam" id="PF01814"/>
    </source>
</evidence>
<dbReference type="AlphaFoldDB" id="A0A495AHN1"/>
<dbReference type="Pfam" id="PF01814">
    <property type="entry name" value="Hemerythrin"/>
    <property type="match status" value="1"/>
</dbReference>
<comment type="caution">
    <text evidence="2">The sequence shown here is derived from an EMBL/GenBank/DDBJ whole genome shotgun (WGS) entry which is preliminary data.</text>
</comment>
<reference evidence="2 3" key="1">
    <citation type="journal article" date="2016" name="Int. J. Syst. Evol. Microbiol.">
        <title>Oceanobacillus halophilus sp. nov., a novel moderately halophilic bacterium from a hypersaline lake.</title>
        <authorList>
            <person name="Amoozegar M.A."/>
            <person name="Bagheri M."/>
            <person name="Makhdoumi A."/>
            <person name="Nikou M.M."/>
            <person name="Fazeli S.A.S."/>
            <person name="Schumann P."/>
            <person name="Sproer C."/>
            <person name="Sanchez-Porro C."/>
            <person name="Ventosa A."/>
        </authorList>
    </citation>
    <scope>NUCLEOTIDE SEQUENCE [LARGE SCALE GENOMIC DNA]</scope>
    <source>
        <strain evidence="2 3">DSM 23996</strain>
    </source>
</reference>
<proteinExistence type="predicted"/>
<gene>
    <name evidence="2" type="ORF">D8M06_04010</name>
</gene>
<accession>A0A495AHN1</accession>
<dbReference type="Gene3D" id="1.20.120.520">
    <property type="entry name" value="nmb1532 protein domain like"/>
    <property type="match status" value="1"/>
</dbReference>
<name>A0A495AHN1_9BACI</name>
<organism evidence="2 3">
    <name type="scientific">Oceanobacillus halophilus</name>
    <dbReference type="NCBI Taxonomy" id="930130"/>
    <lineage>
        <taxon>Bacteria</taxon>
        <taxon>Bacillati</taxon>
        <taxon>Bacillota</taxon>
        <taxon>Bacilli</taxon>
        <taxon>Bacillales</taxon>
        <taxon>Bacillaceae</taxon>
        <taxon>Oceanobacillus</taxon>
    </lineage>
</organism>
<dbReference type="EMBL" id="RBZP01000001">
    <property type="protein sequence ID" value="RKQ38025.1"/>
    <property type="molecule type" value="Genomic_DNA"/>
</dbReference>
<evidence type="ECO:0000313" key="3">
    <source>
        <dbReference type="Proteomes" id="UP000269301"/>
    </source>
</evidence>
<evidence type="ECO:0000313" key="2">
    <source>
        <dbReference type="EMBL" id="RKQ38025.1"/>
    </source>
</evidence>
<dbReference type="Proteomes" id="UP000269301">
    <property type="component" value="Unassembled WGS sequence"/>
</dbReference>
<feature type="domain" description="Hemerythrin-like" evidence="1">
    <location>
        <begin position="12"/>
        <end position="127"/>
    </location>
</feature>
<sequence>MNRHESLYPLSHHHHHALFLALQLKRIGTDKSELTAEEMKSRLETFWIKDGNQHFRDEDEILLPIYAKYKDINQAEIVEMLVEHVTIRSQVQQILTSDENLVFLMNNLGHLLETHVRKEERVIFPMIEKSLPEYELKKLKPYLHVD</sequence>
<protein>
    <submittedName>
        <fullName evidence="2">Hemerythrin domain-containing protein</fullName>
    </submittedName>
</protein>
<dbReference type="OrthoDB" id="9793254at2"/>
<keyword evidence="3" id="KW-1185">Reference proteome</keyword>